<evidence type="ECO:0000313" key="5">
    <source>
        <dbReference type="Proteomes" id="UP000033736"/>
    </source>
</evidence>
<feature type="compositionally biased region" description="Polar residues" evidence="2">
    <location>
        <begin position="225"/>
        <end position="238"/>
    </location>
</feature>
<name>A0A0F3RF40_9RICK</name>
<evidence type="ECO:0000259" key="3">
    <source>
        <dbReference type="SMART" id="SM00945"/>
    </source>
</evidence>
<dbReference type="AlphaFoldDB" id="A0A0F3RF40"/>
<dbReference type="InterPro" id="IPR036442">
    <property type="entry name" value="ProQ/FinO_sf"/>
</dbReference>
<feature type="region of interest" description="Disordered" evidence="2">
    <location>
        <begin position="47"/>
        <end position="96"/>
    </location>
</feature>
<keyword evidence="1" id="KW-0694">RNA-binding</keyword>
<dbReference type="PATRIC" id="fig|1268837.3.peg.564"/>
<protein>
    <submittedName>
        <fullName evidence="4">ProQ/FINO family protein</fullName>
    </submittedName>
</protein>
<dbReference type="Gene3D" id="1.10.1710.10">
    <property type="entry name" value="ProQ/FinO domain"/>
    <property type="match status" value="1"/>
</dbReference>
<dbReference type="EMBL" id="LAOQ01000012">
    <property type="protein sequence ID" value="KJW03804.1"/>
    <property type="molecule type" value="Genomic_DNA"/>
</dbReference>
<dbReference type="SUPFAM" id="SSF48657">
    <property type="entry name" value="FinO-like"/>
    <property type="match status" value="1"/>
</dbReference>
<dbReference type="GO" id="GO:0003723">
    <property type="term" value="F:RNA binding"/>
    <property type="evidence" value="ECO:0007669"/>
    <property type="project" value="UniProtKB-KW"/>
</dbReference>
<comment type="caution">
    <text evidence="4">The sequence shown here is derived from an EMBL/GenBank/DDBJ whole genome shotgun (WGS) entry which is preliminary data.</text>
</comment>
<keyword evidence="5" id="KW-1185">Reference proteome</keyword>
<dbReference type="SMART" id="SM00945">
    <property type="entry name" value="ProQ"/>
    <property type="match status" value="1"/>
</dbReference>
<organism evidence="4 5">
    <name type="scientific">Rickettsia argasii T170-B</name>
    <dbReference type="NCBI Taxonomy" id="1268837"/>
    <lineage>
        <taxon>Bacteria</taxon>
        <taxon>Pseudomonadati</taxon>
        <taxon>Pseudomonadota</taxon>
        <taxon>Alphaproteobacteria</taxon>
        <taxon>Rickettsiales</taxon>
        <taxon>Rickettsiaceae</taxon>
        <taxon>Rickettsieae</taxon>
        <taxon>Rickettsia</taxon>
        <taxon>spotted fever group</taxon>
    </lineage>
</organism>
<reference evidence="4 5" key="1">
    <citation type="submission" date="2015-01" db="EMBL/GenBank/DDBJ databases">
        <title>Genome Sequencing of Rickettsiales /home/snadendla/prok_pipe/test/illegal_ec_num.txt.</title>
        <authorList>
            <person name="Daugherty S.C."/>
            <person name="Su Q."/>
            <person name="Abolude K."/>
            <person name="Beier-Sexton M."/>
            <person name="Carlyon J.A."/>
            <person name="Carter R."/>
            <person name="Day N.P."/>
            <person name="Dumler S.J."/>
            <person name="Dyachenko V."/>
            <person name="Godinez A."/>
            <person name="Kurtti T.J."/>
            <person name="Lichay M."/>
            <person name="Mullins K.E."/>
            <person name="Ott S."/>
            <person name="Pappas-Brown V."/>
            <person name="Paris D.H."/>
            <person name="Patel P."/>
            <person name="Richards A.L."/>
            <person name="Sadzewicz L."/>
            <person name="Sears K."/>
            <person name="Seidman D."/>
            <person name="Sengamalay N."/>
            <person name="Stenos J."/>
            <person name="Tallon L.J."/>
            <person name="Vincent G."/>
            <person name="Fraser C.M."/>
            <person name="Munderloh U."/>
            <person name="Dunning-Hotopp J.C."/>
        </authorList>
    </citation>
    <scope>NUCLEOTIDE SEQUENCE [LARGE SCALE GENOMIC DNA]</scope>
    <source>
        <strain evidence="4 5">T170-B</strain>
    </source>
</reference>
<dbReference type="InterPro" id="IPR016103">
    <property type="entry name" value="ProQ/FinO"/>
</dbReference>
<feature type="compositionally biased region" description="Basic and acidic residues" evidence="2">
    <location>
        <begin position="72"/>
        <end position="83"/>
    </location>
</feature>
<accession>A0A0F3RF40</accession>
<proteinExistence type="predicted"/>
<dbReference type="RefSeq" id="WP_082068716.1">
    <property type="nucleotide sequence ID" value="NZ_LAOQ01000012.1"/>
</dbReference>
<dbReference type="Pfam" id="PF04352">
    <property type="entry name" value="ProQ"/>
    <property type="match status" value="1"/>
</dbReference>
<evidence type="ECO:0000256" key="2">
    <source>
        <dbReference type="SAM" id="MobiDB-lite"/>
    </source>
</evidence>
<feature type="domain" description="ProQ/FinO" evidence="3">
    <location>
        <begin position="120"/>
        <end position="232"/>
    </location>
</feature>
<evidence type="ECO:0000256" key="1">
    <source>
        <dbReference type="ARBA" id="ARBA00022884"/>
    </source>
</evidence>
<gene>
    <name evidence="4" type="ORF">RAT170B_1651</name>
</gene>
<feature type="region of interest" description="Disordered" evidence="2">
    <location>
        <begin position="213"/>
        <end position="238"/>
    </location>
</feature>
<dbReference type="Proteomes" id="UP000033736">
    <property type="component" value="Unassembled WGS sequence"/>
</dbReference>
<sequence length="238" mass="26268">MNTVANTERPKLKLNFGAKPLTLNTNASPLVAGSALKKVVVFEKPKSDIKDVGRSPTTSDTKDASIGPTKAKSNDTKKSKKQEATAGNKQATNSNKTAANQKVVAVALTPAEILKEKIKRRKKEYFSILTKLKADFPEVFSEEPKPLAIGIDLELKKILNGQFPNNQLNRFFHRYCGSFKYKEKLVEGAQRFHLDGSPATFVTAKEVPVMVSKPRFNKKSRDSSETASTDSNEIKPTQ</sequence>
<feature type="compositionally biased region" description="Polar residues" evidence="2">
    <location>
        <begin position="85"/>
        <end position="96"/>
    </location>
</feature>
<evidence type="ECO:0000313" key="4">
    <source>
        <dbReference type="EMBL" id="KJW03804.1"/>
    </source>
</evidence>